<feature type="non-terminal residue" evidence="2">
    <location>
        <position position="261"/>
    </location>
</feature>
<dbReference type="Pfam" id="PF07364">
    <property type="entry name" value="DUF1485"/>
    <property type="match status" value="1"/>
</dbReference>
<organism evidence="2">
    <name type="scientific">marine metagenome</name>
    <dbReference type="NCBI Taxonomy" id="408172"/>
    <lineage>
        <taxon>unclassified sequences</taxon>
        <taxon>metagenomes</taxon>
        <taxon>ecological metagenomes</taxon>
    </lineage>
</organism>
<dbReference type="AlphaFoldDB" id="A0A382YWL2"/>
<dbReference type="EMBL" id="UINC01178652">
    <property type="protein sequence ID" value="SVD86928.1"/>
    <property type="molecule type" value="Genomic_DNA"/>
</dbReference>
<dbReference type="InterPro" id="IPR015995">
    <property type="entry name" value="MlrC_N"/>
</dbReference>
<protein>
    <recommendedName>
        <fullName evidence="1">Microcystin LR degradation protein MlrC N-terminal domain-containing protein</fullName>
    </recommendedName>
</protein>
<evidence type="ECO:0000259" key="1">
    <source>
        <dbReference type="Pfam" id="PF07364"/>
    </source>
</evidence>
<sequence length="261" mass="29219">TPSTIGGFYQASKDFGFDIVPLLFANTGPLGTITSETFEKLISEILELIETKGPFDAILMNLHGAAVSEEFHDMDGEITRRVRNLIGPEVPFGINLDMHANVSKEMVSNTDITNVYQTTPHLDADKTGYQCAELIYKTVKKEIIPVQSIETPPLIINIVNHNTNEEPMKSILSESRKLYTDDEVLSVSVAEGYPYSDIEKMGMSFVVITDDKKDKAKEYSKKIAKYAWDKRFEMDSTVPSIEEGLKEAVEIKEKPVVLMDT</sequence>
<gene>
    <name evidence="2" type="ORF">METZ01_LOCUS439782</name>
</gene>
<feature type="domain" description="Microcystin LR degradation protein MlrC N-terminal" evidence="1">
    <location>
        <begin position="3"/>
        <end position="248"/>
    </location>
</feature>
<accession>A0A382YWL2</accession>
<name>A0A382YWL2_9ZZZZ</name>
<reference evidence="2" key="1">
    <citation type="submission" date="2018-05" db="EMBL/GenBank/DDBJ databases">
        <authorList>
            <person name="Lanie J.A."/>
            <person name="Ng W.-L."/>
            <person name="Kazmierczak K.M."/>
            <person name="Andrzejewski T.M."/>
            <person name="Davidsen T.M."/>
            <person name="Wayne K.J."/>
            <person name="Tettelin H."/>
            <person name="Glass J.I."/>
            <person name="Rusch D."/>
            <person name="Podicherti R."/>
            <person name="Tsui H.-C.T."/>
            <person name="Winkler M.E."/>
        </authorList>
    </citation>
    <scope>NUCLEOTIDE SEQUENCE</scope>
</reference>
<proteinExistence type="predicted"/>
<feature type="non-terminal residue" evidence="2">
    <location>
        <position position="1"/>
    </location>
</feature>
<evidence type="ECO:0000313" key="2">
    <source>
        <dbReference type="EMBL" id="SVD86928.1"/>
    </source>
</evidence>